<dbReference type="InterPro" id="IPR003835">
    <property type="entry name" value="Glyco_trans_19"/>
</dbReference>
<dbReference type="OrthoDB" id="9801642at2"/>
<evidence type="ECO:0000256" key="7">
    <source>
        <dbReference type="ARBA" id="ARBA00022676"/>
    </source>
</evidence>
<dbReference type="GO" id="GO:0016020">
    <property type="term" value="C:membrane"/>
    <property type="evidence" value="ECO:0007669"/>
    <property type="project" value="GOC"/>
</dbReference>
<comment type="pathway">
    <text evidence="11">Bacterial outer membrane biogenesis; LPS lipid A biosynthesis.</text>
</comment>
<reference evidence="12 13" key="1">
    <citation type="journal article" date="2019" name="ISME J.">
        <title>Candidatus Macondimonas diazotrophica, a novel gammaproteobacterial genus dominating crude-oil-contaminated coastal sediments.</title>
        <authorList>
            <person name="Karthikeyan S."/>
            <person name="Konstantinidis K."/>
        </authorList>
    </citation>
    <scope>NUCLEOTIDE SEQUENCE [LARGE SCALE GENOMIC DNA]</scope>
    <source>
        <strain evidence="12 13">KTK01</strain>
    </source>
</reference>
<dbReference type="HAMAP" id="MF_00392">
    <property type="entry name" value="LpxB"/>
    <property type="match status" value="1"/>
</dbReference>
<evidence type="ECO:0000256" key="2">
    <source>
        <dbReference type="ARBA" id="ARBA00007868"/>
    </source>
</evidence>
<keyword evidence="9 11" id="KW-0443">Lipid metabolism</keyword>
<keyword evidence="6 11" id="KW-0441">Lipid A biosynthesis</keyword>
<comment type="function">
    <text evidence="1 11">Condensation of UDP-2,3-diacylglucosamine and 2,3-diacylglucosamine-1-phosphate to form lipid A disaccharide, a precursor of lipid A, a phosphorylated glycolipid that anchors the lipopolysaccharide to the outer membrane of the cell.</text>
</comment>
<dbReference type="GO" id="GO:0009245">
    <property type="term" value="P:lipid A biosynthetic process"/>
    <property type="evidence" value="ECO:0007669"/>
    <property type="project" value="UniProtKB-UniRule"/>
</dbReference>
<accession>A0A4Z0FBI4</accession>
<dbReference type="PANTHER" id="PTHR30372">
    <property type="entry name" value="LIPID-A-DISACCHARIDE SYNTHASE"/>
    <property type="match status" value="1"/>
</dbReference>
<evidence type="ECO:0000256" key="11">
    <source>
        <dbReference type="HAMAP-Rule" id="MF_00392"/>
    </source>
</evidence>
<keyword evidence="5 11" id="KW-0444">Lipid biosynthesis</keyword>
<dbReference type="EC" id="2.4.1.182" evidence="3 11"/>
<sequence length="384" mass="41407">MALRIGIVAGELSGDQLGGALIRSLRQQSDRPVRVEGVAGPRMVGAGARPLADCGELAVMGLTEVIRHVPRLMRLRRELAEHFLRNRPDVFIGIDAPDFTLGLERRLRAAGIPTVHYVSPSVWAWRQGRIRGIRRSADAMLTLLPFEAEFYRQHGVPVRFVGHPLADMLPDPPDRAAARRRLGLPDAGPLIALLPGSRQGEVRRLAEPFLAAARLVAARHSDARFLVPLAHPGLREPIEAARVQVAPGLPLQLLEDGARDVLEASDGALVASGTATLEAMLLGCPMVVGYRLAPTTYALARHLVRTEHVALPNLLAGERLVPELIQDAATPDALANEMLALLDDPGRGAAMRARFTQLRQTLRAGGAEAAADAVLRVARRLPPA</sequence>
<dbReference type="GO" id="GO:0008915">
    <property type="term" value="F:lipid-A-disaccharide synthase activity"/>
    <property type="evidence" value="ECO:0007669"/>
    <property type="project" value="UniProtKB-UniRule"/>
</dbReference>
<comment type="caution">
    <text evidence="12">The sequence shown here is derived from an EMBL/GenBank/DDBJ whole genome shotgun (WGS) entry which is preliminary data.</text>
</comment>
<evidence type="ECO:0000256" key="4">
    <source>
        <dbReference type="ARBA" id="ARBA00020902"/>
    </source>
</evidence>
<name>A0A4Z0FBI4_9GAMM</name>
<dbReference type="Proteomes" id="UP000297890">
    <property type="component" value="Unassembled WGS sequence"/>
</dbReference>
<dbReference type="Pfam" id="PF02684">
    <property type="entry name" value="LpxB"/>
    <property type="match status" value="1"/>
</dbReference>
<dbReference type="RefSeq" id="WP_135281143.1">
    <property type="nucleotide sequence ID" value="NZ_SRIO01000004.1"/>
</dbReference>
<dbReference type="AlphaFoldDB" id="A0A4Z0FBI4"/>
<dbReference type="GO" id="GO:0005543">
    <property type="term" value="F:phospholipid binding"/>
    <property type="evidence" value="ECO:0007669"/>
    <property type="project" value="TreeGrafter"/>
</dbReference>
<dbReference type="SUPFAM" id="SSF53756">
    <property type="entry name" value="UDP-Glycosyltransferase/glycogen phosphorylase"/>
    <property type="match status" value="1"/>
</dbReference>
<evidence type="ECO:0000256" key="10">
    <source>
        <dbReference type="ARBA" id="ARBA00048975"/>
    </source>
</evidence>
<gene>
    <name evidence="11" type="primary">lpxB</name>
    <name evidence="12" type="ORF">E4680_04220</name>
</gene>
<proteinExistence type="inferred from homology"/>
<dbReference type="NCBIfam" id="TIGR00215">
    <property type="entry name" value="lpxB"/>
    <property type="match status" value="1"/>
</dbReference>
<evidence type="ECO:0000313" key="12">
    <source>
        <dbReference type="EMBL" id="TFZ83263.1"/>
    </source>
</evidence>
<organism evidence="12 13">
    <name type="scientific">Candidatus Macondimonas diazotrophica</name>
    <dbReference type="NCBI Taxonomy" id="2305248"/>
    <lineage>
        <taxon>Bacteria</taxon>
        <taxon>Pseudomonadati</taxon>
        <taxon>Pseudomonadota</taxon>
        <taxon>Gammaproteobacteria</taxon>
        <taxon>Chromatiales</taxon>
        <taxon>Ectothiorhodospiraceae</taxon>
        <taxon>Candidatus Macondimonas</taxon>
    </lineage>
</organism>
<evidence type="ECO:0000256" key="9">
    <source>
        <dbReference type="ARBA" id="ARBA00023098"/>
    </source>
</evidence>
<keyword evidence="8 11" id="KW-0808">Transferase</keyword>
<dbReference type="EMBL" id="SRIO01000004">
    <property type="protein sequence ID" value="TFZ83263.1"/>
    <property type="molecule type" value="Genomic_DNA"/>
</dbReference>
<dbReference type="PANTHER" id="PTHR30372:SF4">
    <property type="entry name" value="LIPID-A-DISACCHARIDE SYNTHASE, MITOCHONDRIAL-RELATED"/>
    <property type="match status" value="1"/>
</dbReference>
<keyword evidence="13" id="KW-1185">Reference proteome</keyword>
<dbReference type="UniPathway" id="UPA00973"/>
<evidence type="ECO:0000256" key="6">
    <source>
        <dbReference type="ARBA" id="ARBA00022556"/>
    </source>
</evidence>
<evidence type="ECO:0000256" key="1">
    <source>
        <dbReference type="ARBA" id="ARBA00002056"/>
    </source>
</evidence>
<protein>
    <recommendedName>
        <fullName evidence="4 11">Lipid-A-disaccharide synthase</fullName>
        <ecNumber evidence="3 11">2.4.1.182</ecNumber>
    </recommendedName>
</protein>
<evidence type="ECO:0000256" key="5">
    <source>
        <dbReference type="ARBA" id="ARBA00022516"/>
    </source>
</evidence>
<evidence type="ECO:0000313" key="13">
    <source>
        <dbReference type="Proteomes" id="UP000297890"/>
    </source>
</evidence>
<keyword evidence="7 11" id="KW-0328">Glycosyltransferase</keyword>
<comment type="catalytic activity">
    <reaction evidence="10 11">
        <text>a lipid X + a UDP-2-N,3-O-bis[(3R)-3-hydroxyacyl]-alpha-D-glucosamine = a lipid A disaccharide + UDP + H(+)</text>
        <dbReference type="Rhea" id="RHEA:67828"/>
        <dbReference type="ChEBI" id="CHEBI:15378"/>
        <dbReference type="ChEBI" id="CHEBI:58223"/>
        <dbReference type="ChEBI" id="CHEBI:137748"/>
        <dbReference type="ChEBI" id="CHEBI:176338"/>
        <dbReference type="ChEBI" id="CHEBI:176343"/>
        <dbReference type="EC" id="2.4.1.182"/>
    </reaction>
</comment>
<dbReference type="Gene3D" id="3.40.50.2000">
    <property type="entry name" value="Glycogen Phosphorylase B"/>
    <property type="match status" value="1"/>
</dbReference>
<evidence type="ECO:0000256" key="3">
    <source>
        <dbReference type="ARBA" id="ARBA00012687"/>
    </source>
</evidence>
<evidence type="ECO:0000256" key="8">
    <source>
        <dbReference type="ARBA" id="ARBA00022679"/>
    </source>
</evidence>
<comment type="similarity">
    <text evidence="2 11">Belongs to the LpxB family.</text>
</comment>